<keyword evidence="3" id="KW-1185">Reference proteome</keyword>
<proteinExistence type="predicted"/>
<feature type="region of interest" description="Disordered" evidence="1">
    <location>
        <begin position="145"/>
        <end position="167"/>
    </location>
</feature>
<feature type="region of interest" description="Disordered" evidence="1">
    <location>
        <begin position="1"/>
        <end position="43"/>
    </location>
</feature>
<feature type="compositionally biased region" description="Basic and acidic residues" evidence="1">
    <location>
        <begin position="28"/>
        <end position="41"/>
    </location>
</feature>
<dbReference type="Proteomes" id="UP001152622">
    <property type="component" value="Chromosome 2"/>
</dbReference>
<organism evidence="2 3">
    <name type="scientific">Synaphobranchus kaupii</name>
    <name type="common">Kaup's arrowtooth eel</name>
    <dbReference type="NCBI Taxonomy" id="118154"/>
    <lineage>
        <taxon>Eukaryota</taxon>
        <taxon>Metazoa</taxon>
        <taxon>Chordata</taxon>
        <taxon>Craniata</taxon>
        <taxon>Vertebrata</taxon>
        <taxon>Euteleostomi</taxon>
        <taxon>Actinopterygii</taxon>
        <taxon>Neopterygii</taxon>
        <taxon>Teleostei</taxon>
        <taxon>Anguilliformes</taxon>
        <taxon>Synaphobranchidae</taxon>
        <taxon>Synaphobranchus</taxon>
    </lineage>
</organism>
<name>A0A9Q1G2J6_SYNKA</name>
<accession>A0A9Q1G2J6</accession>
<evidence type="ECO:0000313" key="3">
    <source>
        <dbReference type="Proteomes" id="UP001152622"/>
    </source>
</evidence>
<evidence type="ECO:0000313" key="2">
    <source>
        <dbReference type="EMBL" id="KAJ8373782.1"/>
    </source>
</evidence>
<dbReference type="AlphaFoldDB" id="A0A9Q1G2J6"/>
<dbReference type="EMBL" id="JAINUF010000002">
    <property type="protein sequence ID" value="KAJ8373782.1"/>
    <property type="molecule type" value="Genomic_DNA"/>
</dbReference>
<sequence length="234" mass="25901">MVSELPEPQRESFMGGGSSIRACATKGADSRARTTERDTARHGVPAARRRTLFVNTVLLDVAGDCGKKEAQRLRRAEFSPLRRLRETKPRRFTGPRDGHRATLSCNGSQRRRLIGLAHTSLPQAGPTLLQAVPYDAVLRPRRGSRARWRGSSSASTAPFPNGDASPNVPPTRFAAFSRLRFPEHVLQWDLIIAYMKPPSYSSPDPLIILALWSRGIRTGNGLPFGFPRYSAPYP</sequence>
<reference evidence="2" key="1">
    <citation type="journal article" date="2023" name="Science">
        <title>Genome structures resolve the early diversification of teleost fishes.</title>
        <authorList>
            <person name="Parey E."/>
            <person name="Louis A."/>
            <person name="Montfort J."/>
            <person name="Bouchez O."/>
            <person name="Roques C."/>
            <person name="Iampietro C."/>
            <person name="Lluch J."/>
            <person name="Castinel A."/>
            <person name="Donnadieu C."/>
            <person name="Desvignes T."/>
            <person name="Floi Bucao C."/>
            <person name="Jouanno E."/>
            <person name="Wen M."/>
            <person name="Mejri S."/>
            <person name="Dirks R."/>
            <person name="Jansen H."/>
            <person name="Henkel C."/>
            <person name="Chen W.J."/>
            <person name="Zahm M."/>
            <person name="Cabau C."/>
            <person name="Klopp C."/>
            <person name="Thompson A.W."/>
            <person name="Robinson-Rechavi M."/>
            <person name="Braasch I."/>
            <person name="Lecointre G."/>
            <person name="Bobe J."/>
            <person name="Postlethwait J.H."/>
            <person name="Berthelot C."/>
            <person name="Roest Crollius H."/>
            <person name="Guiguen Y."/>
        </authorList>
    </citation>
    <scope>NUCLEOTIDE SEQUENCE</scope>
    <source>
        <strain evidence="2">WJC10195</strain>
    </source>
</reference>
<protein>
    <submittedName>
        <fullName evidence="2">Uncharacterized protein</fullName>
    </submittedName>
</protein>
<gene>
    <name evidence="2" type="ORF">SKAU_G00043620</name>
</gene>
<evidence type="ECO:0000256" key="1">
    <source>
        <dbReference type="SAM" id="MobiDB-lite"/>
    </source>
</evidence>
<comment type="caution">
    <text evidence="2">The sequence shown here is derived from an EMBL/GenBank/DDBJ whole genome shotgun (WGS) entry which is preliminary data.</text>
</comment>